<dbReference type="Proteomes" id="UP001213681">
    <property type="component" value="Unassembled WGS sequence"/>
</dbReference>
<evidence type="ECO:0000256" key="2">
    <source>
        <dbReference type="SAM" id="SignalP"/>
    </source>
</evidence>
<protein>
    <submittedName>
        <fullName evidence="3">Antigenic thaumatin-like protein</fullName>
    </submittedName>
</protein>
<name>A0AAD6G6R5_9EURO</name>
<reference evidence="3" key="1">
    <citation type="submission" date="2022-12" db="EMBL/GenBank/DDBJ databases">
        <authorList>
            <person name="Petersen C."/>
        </authorList>
    </citation>
    <scope>NUCLEOTIDE SEQUENCE</scope>
    <source>
        <strain evidence="3">IBT 16125</strain>
    </source>
</reference>
<dbReference type="PANTHER" id="PTHR36195:SF4">
    <property type="entry name" value="DOMAIN PROTEIN, PUTATIVE (AFU_ORTHOLOGUE AFUA_5G01990)-RELATED"/>
    <property type="match status" value="1"/>
</dbReference>
<sequence length="191" mass="20241">MKLSSTLQLFCLAGFALSHPNVLGKTDDIPDGAFPSPASSSASLSPVPTSTTSTPAPTDARLGRAIIVNHCEAPTYIWSVGTVIRDPVTLLPGSRYGETFRQDHKAGGIAIKISTEEGGLYNSAPLTIFAYNVNGQNVWYDLSDVFGDPFNGHPVVLSPADPPISWANGIQPSGSQVRVRDLSEDLTLTLC</sequence>
<reference evidence="3" key="2">
    <citation type="journal article" date="2023" name="IMA Fungus">
        <title>Comparative genomic study of the Penicillium genus elucidates a diverse pangenome and 15 lateral gene transfer events.</title>
        <authorList>
            <person name="Petersen C."/>
            <person name="Sorensen T."/>
            <person name="Nielsen M.R."/>
            <person name="Sondergaard T.E."/>
            <person name="Sorensen J.L."/>
            <person name="Fitzpatrick D.A."/>
            <person name="Frisvad J.C."/>
            <person name="Nielsen K.L."/>
        </authorList>
    </citation>
    <scope>NUCLEOTIDE SEQUENCE</scope>
    <source>
        <strain evidence="3">IBT 16125</strain>
    </source>
</reference>
<organism evidence="3 4">
    <name type="scientific">Penicillium daleae</name>
    <dbReference type="NCBI Taxonomy" id="63821"/>
    <lineage>
        <taxon>Eukaryota</taxon>
        <taxon>Fungi</taxon>
        <taxon>Dikarya</taxon>
        <taxon>Ascomycota</taxon>
        <taxon>Pezizomycotina</taxon>
        <taxon>Eurotiomycetes</taxon>
        <taxon>Eurotiomycetidae</taxon>
        <taxon>Eurotiales</taxon>
        <taxon>Aspergillaceae</taxon>
        <taxon>Penicillium</taxon>
    </lineage>
</organism>
<keyword evidence="2" id="KW-0732">Signal</keyword>
<accession>A0AAD6G6R5</accession>
<dbReference type="AlphaFoldDB" id="A0AAD6G6R5"/>
<dbReference type="RefSeq" id="XP_056769897.1">
    <property type="nucleotide sequence ID" value="XM_056905790.1"/>
</dbReference>
<feature type="region of interest" description="Disordered" evidence="1">
    <location>
        <begin position="28"/>
        <end position="58"/>
    </location>
</feature>
<dbReference type="GeneID" id="81596033"/>
<comment type="caution">
    <text evidence="3">The sequence shown here is derived from an EMBL/GenBank/DDBJ whole genome shotgun (WGS) entry which is preliminary data.</text>
</comment>
<feature type="signal peptide" evidence="2">
    <location>
        <begin position="1"/>
        <end position="18"/>
    </location>
</feature>
<dbReference type="EMBL" id="JAPVEA010000002">
    <property type="protein sequence ID" value="KAJ5460855.1"/>
    <property type="molecule type" value="Genomic_DNA"/>
</dbReference>
<proteinExistence type="predicted"/>
<keyword evidence="4" id="KW-1185">Reference proteome</keyword>
<dbReference type="PANTHER" id="PTHR36195">
    <property type="entry name" value="DOMAIN PROTEIN, PUTATIVE (AFU_ORTHOLOGUE AFUA_5G01990)-RELATED-RELATED"/>
    <property type="match status" value="1"/>
</dbReference>
<evidence type="ECO:0000256" key="1">
    <source>
        <dbReference type="SAM" id="MobiDB-lite"/>
    </source>
</evidence>
<feature type="chain" id="PRO_5042169732" evidence="2">
    <location>
        <begin position="19"/>
        <end position="191"/>
    </location>
</feature>
<gene>
    <name evidence="3" type="ORF">N7458_002407</name>
</gene>
<dbReference type="Pfam" id="PF04681">
    <property type="entry name" value="Bys1"/>
    <property type="match status" value="1"/>
</dbReference>
<dbReference type="InterPro" id="IPR006771">
    <property type="entry name" value="CetA-like"/>
</dbReference>
<evidence type="ECO:0000313" key="4">
    <source>
        <dbReference type="Proteomes" id="UP001213681"/>
    </source>
</evidence>
<feature type="compositionally biased region" description="Low complexity" evidence="1">
    <location>
        <begin position="35"/>
        <end position="58"/>
    </location>
</feature>
<evidence type="ECO:0000313" key="3">
    <source>
        <dbReference type="EMBL" id="KAJ5460855.1"/>
    </source>
</evidence>